<dbReference type="EMBL" id="CP012159">
    <property type="protein sequence ID" value="AKT40091.1"/>
    <property type="molecule type" value="Genomic_DNA"/>
</dbReference>
<feature type="region of interest" description="Disordered" evidence="1">
    <location>
        <begin position="210"/>
        <end position="231"/>
    </location>
</feature>
<evidence type="ECO:0008006" key="5">
    <source>
        <dbReference type="Google" id="ProtNLM"/>
    </source>
</evidence>
<protein>
    <recommendedName>
        <fullName evidence="5">Secreted protein</fullName>
    </recommendedName>
</protein>
<gene>
    <name evidence="3" type="ORF">CMC5_042440</name>
</gene>
<evidence type="ECO:0000256" key="2">
    <source>
        <dbReference type="SAM" id="SignalP"/>
    </source>
</evidence>
<proteinExistence type="predicted"/>
<organism evidence="3 4">
    <name type="scientific">Chondromyces crocatus</name>
    <dbReference type="NCBI Taxonomy" id="52"/>
    <lineage>
        <taxon>Bacteria</taxon>
        <taxon>Pseudomonadati</taxon>
        <taxon>Myxococcota</taxon>
        <taxon>Polyangia</taxon>
        <taxon>Polyangiales</taxon>
        <taxon>Polyangiaceae</taxon>
        <taxon>Chondromyces</taxon>
    </lineage>
</organism>
<dbReference type="AlphaFoldDB" id="A0A0K1EGV6"/>
<evidence type="ECO:0000313" key="4">
    <source>
        <dbReference type="Proteomes" id="UP000067626"/>
    </source>
</evidence>
<dbReference type="PROSITE" id="PS51257">
    <property type="entry name" value="PROKAR_LIPOPROTEIN"/>
    <property type="match status" value="1"/>
</dbReference>
<evidence type="ECO:0000256" key="1">
    <source>
        <dbReference type="SAM" id="MobiDB-lite"/>
    </source>
</evidence>
<keyword evidence="4" id="KW-1185">Reference proteome</keyword>
<accession>A0A0K1EGV6</accession>
<feature type="signal peptide" evidence="2">
    <location>
        <begin position="1"/>
        <end position="18"/>
    </location>
</feature>
<keyword evidence="2" id="KW-0732">Signal</keyword>
<sequence length="366" mass="39011">MHALRRHVFRTLSLPALALSALTACTPELESRPSQLLAPRLLAVQAEPAEAAPRAPITFRALHASPEGSAFPTIRWAFCIARKPLTEPGTIASTCLRPDDPTLLPLGEGLHAGGSLPEDGCRLFGPDRPPPVAGEPAGRAVDPDLTGGFYQPVRLHLREDGGDTYATYGARITCGVAGATPAQAAELRSRYRANENPELTLAWRHDGIDEPLTPEATEEPTGTPDPGQNPAATVRAGETLSLRAAWPSCPEEPVCGDGLCTLDEDLAACPADCTAPRGCRGAEFYVAFDAQAAAVQRRREGLLVSWFATAGAFDADRTGRTGDEAETTTDNTWTAPDTPGEVRLWLVLRDDRGGTGWQSYRFAVTP</sequence>
<feature type="compositionally biased region" description="Low complexity" evidence="1">
    <location>
        <begin position="210"/>
        <end position="224"/>
    </location>
</feature>
<dbReference type="STRING" id="52.CMC5_042440"/>
<feature type="chain" id="PRO_5005459458" description="Secreted protein" evidence="2">
    <location>
        <begin position="19"/>
        <end position="366"/>
    </location>
</feature>
<evidence type="ECO:0000313" key="3">
    <source>
        <dbReference type="EMBL" id="AKT40091.1"/>
    </source>
</evidence>
<dbReference type="Proteomes" id="UP000067626">
    <property type="component" value="Chromosome"/>
</dbReference>
<name>A0A0K1EGV6_CHOCO</name>
<dbReference type="KEGG" id="ccro:CMC5_042440"/>
<reference evidence="3 4" key="1">
    <citation type="submission" date="2015-07" db="EMBL/GenBank/DDBJ databases">
        <title>Genome analysis of myxobacterium Chondromyces crocatus Cm c5 reveals a high potential for natural compound synthesis and the genetic basis for the loss of fruiting body formation.</title>
        <authorList>
            <person name="Zaburannyi N."/>
            <person name="Bunk B."/>
            <person name="Maier J."/>
            <person name="Overmann J."/>
            <person name="Mueller R."/>
        </authorList>
    </citation>
    <scope>NUCLEOTIDE SEQUENCE [LARGE SCALE GENOMIC DNA]</scope>
    <source>
        <strain evidence="3 4">Cm c5</strain>
    </source>
</reference>